<dbReference type="AlphaFoldDB" id="A0A285ZNR3"/>
<dbReference type="EMBL" id="OCMT01000001">
    <property type="protein sequence ID" value="SOD11285.1"/>
    <property type="molecule type" value="Genomic_DNA"/>
</dbReference>
<sequence>MEYEITGACIDIHKSLGPGLLESVYHRCLERELQLRNISYISEHIIDIEYKDTIINTALRVDILVENCLVVELKSVETMHPIYEAQILTYMKLLNAPKGLLINFNCTNIIHNGKKTFVNELYRNLL</sequence>
<dbReference type="NCBIfam" id="TIGR04256">
    <property type="entry name" value="GxxExxY"/>
    <property type="match status" value="1"/>
</dbReference>
<evidence type="ECO:0000313" key="1">
    <source>
        <dbReference type="EMBL" id="SOD11285.1"/>
    </source>
</evidence>
<reference evidence="2" key="1">
    <citation type="submission" date="2017-09" db="EMBL/GenBank/DDBJ databases">
        <authorList>
            <person name="Varghese N."/>
            <person name="Submissions S."/>
        </authorList>
    </citation>
    <scope>NUCLEOTIDE SEQUENCE [LARGE SCALE GENOMIC DNA]</scope>
    <source>
        <strain evidence="2">CGMCC 1.12803</strain>
    </source>
</reference>
<protein>
    <submittedName>
        <fullName evidence="1">GxxExxY protein</fullName>
    </submittedName>
</protein>
<gene>
    <name evidence="1" type="ORF">SAMN06297358_0073</name>
</gene>
<proteinExistence type="predicted"/>
<dbReference type="Proteomes" id="UP000219281">
    <property type="component" value="Unassembled WGS sequence"/>
</dbReference>
<evidence type="ECO:0000313" key="2">
    <source>
        <dbReference type="Proteomes" id="UP000219281"/>
    </source>
</evidence>
<keyword evidence="2" id="KW-1185">Reference proteome</keyword>
<organism evidence="1 2">
    <name type="scientific">Pedobacter xixiisoli</name>
    <dbReference type="NCBI Taxonomy" id="1476464"/>
    <lineage>
        <taxon>Bacteria</taxon>
        <taxon>Pseudomonadati</taxon>
        <taxon>Bacteroidota</taxon>
        <taxon>Sphingobacteriia</taxon>
        <taxon>Sphingobacteriales</taxon>
        <taxon>Sphingobacteriaceae</taxon>
        <taxon>Pedobacter</taxon>
    </lineage>
</organism>
<name>A0A285ZNR3_9SPHI</name>
<dbReference type="RefSeq" id="WP_240774978.1">
    <property type="nucleotide sequence ID" value="NZ_OCMT01000001.1"/>
</dbReference>
<accession>A0A285ZNR3</accession>
<dbReference type="InterPro" id="IPR026350">
    <property type="entry name" value="GxxExxY"/>
</dbReference>
<dbReference type="Pfam" id="PF13366">
    <property type="entry name" value="PDDEXK_3"/>
    <property type="match status" value="1"/>
</dbReference>